<evidence type="ECO:0000313" key="3">
    <source>
        <dbReference type="Proteomes" id="UP000229502"/>
    </source>
</evidence>
<evidence type="ECO:0000313" key="2">
    <source>
        <dbReference type="EMBL" id="PIU36298.1"/>
    </source>
</evidence>
<comment type="caution">
    <text evidence="2">The sequence shown here is derived from an EMBL/GenBank/DDBJ whole genome shotgun (WGS) entry which is preliminary data.</text>
</comment>
<name>A0A2M6YS09_9BACT</name>
<evidence type="ECO:0000256" key="1">
    <source>
        <dbReference type="SAM" id="Phobius"/>
    </source>
</evidence>
<dbReference type="AlphaFoldDB" id="A0A2M6YS09"/>
<feature type="non-terminal residue" evidence="2">
    <location>
        <position position="88"/>
    </location>
</feature>
<feature type="transmembrane region" description="Helical" evidence="1">
    <location>
        <begin position="12"/>
        <end position="30"/>
    </location>
</feature>
<feature type="transmembrane region" description="Helical" evidence="1">
    <location>
        <begin position="69"/>
        <end position="87"/>
    </location>
</feature>
<keyword evidence="1" id="KW-1133">Transmembrane helix</keyword>
<protein>
    <submittedName>
        <fullName evidence="2">Uncharacterized protein</fullName>
    </submittedName>
</protein>
<reference evidence="3" key="1">
    <citation type="submission" date="2017-09" db="EMBL/GenBank/DDBJ databases">
        <title>Depth-based differentiation of microbial function through sediment-hosted aquifers and enrichment of novel symbionts in the deep terrestrial subsurface.</title>
        <authorList>
            <person name="Probst A.J."/>
            <person name="Ladd B."/>
            <person name="Jarett J.K."/>
            <person name="Geller-Mcgrath D.E."/>
            <person name="Sieber C.M.K."/>
            <person name="Emerson J.B."/>
            <person name="Anantharaman K."/>
            <person name="Thomas B.C."/>
            <person name="Malmstrom R."/>
            <person name="Stieglmeier M."/>
            <person name="Klingl A."/>
            <person name="Woyke T."/>
            <person name="Ryan C.M."/>
            <person name="Banfield J.F."/>
        </authorList>
    </citation>
    <scope>NUCLEOTIDE SEQUENCE [LARGE SCALE GENOMIC DNA]</scope>
</reference>
<proteinExistence type="predicted"/>
<keyword evidence="1" id="KW-0472">Membrane</keyword>
<accession>A0A2M6YS09</accession>
<sequence>MAKLSKLIENKLLFFGIAFLLFFIPLYPKFPLFSVSGTYVSIRLEDIFVALVVALFGLWVALKRDFSFLKWNLTRIILLYFGIGLLSI</sequence>
<gene>
    <name evidence="2" type="ORF">COT03_00315</name>
</gene>
<feature type="transmembrane region" description="Helical" evidence="1">
    <location>
        <begin position="42"/>
        <end position="62"/>
    </location>
</feature>
<dbReference type="EMBL" id="PEWZ01000020">
    <property type="protein sequence ID" value="PIU36298.1"/>
    <property type="molecule type" value="Genomic_DNA"/>
</dbReference>
<keyword evidence="1" id="KW-0812">Transmembrane</keyword>
<dbReference type="Proteomes" id="UP000229502">
    <property type="component" value="Unassembled WGS sequence"/>
</dbReference>
<organism evidence="2 3">
    <name type="scientific">Candidatus Shapirobacteria bacterium CG07_land_8_20_14_0_80_39_18</name>
    <dbReference type="NCBI Taxonomy" id="1974882"/>
    <lineage>
        <taxon>Bacteria</taxon>
        <taxon>Candidatus Shapironibacteriota</taxon>
    </lineage>
</organism>